<feature type="compositionally biased region" description="Basic and acidic residues" evidence="1">
    <location>
        <begin position="175"/>
        <end position="185"/>
    </location>
</feature>
<proteinExistence type="predicted"/>
<organism evidence="2 3">
    <name type="scientific">Musa troglodytarum</name>
    <name type="common">fe'i banana</name>
    <dbReference type="NCBI Taxonomy" id="320322"/>
    <lineage>
        <taxon>Eukaryota</taxon>
        <taxon>Viridiplantae</taxon>
        <taxon>Streptophyta</taxon>
        <taxon>Embryophyta</taxon>
        <taxon>Tracheophyta</taxon>
        <taxon>Spermatophyta</taxon>
        <taxon>Magnoliopsida</taxon>
        <taxon>Liliopsida</taxon>
        <taxon>Zingiberales</taxon>
        <taxon>Musaceae</taxon>
        <taxon>Musa</taxon>
    </lineage>
</organism>
<dbReference type="OrthoDB" id="2002807at2759"/>
<protein>
    <submittedName>
        <fullName evidence="2">Uncharacterized protein</fullName>
    </submittedName>
</protein>
<name>A0A9E7K4G1_9LILI</name>
<feature type="region of interest" description="Disordered" evidence="1">
    <location>
        <begin position="165"/>
        <end position="185"/>
    </location>
</feature>
<reference evidence="2" key="1">
    <citation type="submission" date="2022-05" db="EMBL/GenBank/DDBJ databases">
        <title>The Musa troglodytarum L. genome provides insights into the mechanism of non-climacteric behaviour and enrichment of carotenoids.</title>
        <authorList>
            <person name="Wang J."/>
        </authorList>
    </citation>
    <scope>NUCLEOTIDE SEQUENCE</scope>
    <source>
        <tissue evidence="2">Leaf</tissue>
    </source>
</reference>
<sequence>MRPRTRERAASRGMGMGGGIPDRSHHRRMADLRATLGMRTRAEGPRSTARPGGEKAKSAQAWMQLRSKVWPEGATMTGSAMREREMGQRNSTGISAAAVVLEDGGRAEEGERRWSMEKFQNDLWLPIHSPLHPRRGLAAISLALLPCFSVPFTVLGTRSIGRTKTSGIGQLGTDGESRSTQAREREREREGFRWYFTECKLPIGKDDQEIYDFLSFSLNLKHDFN</sequence>
<gene>
    <name evidence="2" type="ORF">MUK42_20669</name>
</gene>
<dbReference type="Proteomes" id="UP001055439">
    <property type="component" value="Chromosome 5"/>
</dbReference>
<dbReference type="AlphaFoldDB" id="A0A9E7K4G1"/>
<evidence type="ECO:0000313" key="3">
    <source>
        <dbReference type="Proteomes" id="UP001055439"/>
    </source>
</evidence>
<evidence type="ECO:0000256" key="1">
    <source>
        <dbReference type="SAM" id="MobiDB-lite"/>
    </source>
</evidence>
<feature type="region of interest" description="Disordered" evidence="1">
    <location>
        <begin position="1"/>
        <end position="57"/>
    </location>
</feature>
<feature type="compositionally biased region" description="Basic and acidic residues" evidence="1">
    <location>
        <begin position="1"/>
        <end position="10"/>
    </location>
</feature>
<accession>A0A9E7K4G1</accession>
<keyword evidence="3" id="KW-1185">Reference proteome</keyword>
<evidence type="ECO:0000313" key="2">
    <source>
        <dbReference type="EMBL" id="URE02930.1"/>
    </source>
</evidence>
<dbReference type="EMBL" id="CP097507">
    <property type="protein sequence ID" value="URE02930.1"/>
    <property type="molecule type" value="Genomic_DNA"/>
</dbReference>